<dbReference type="RefSeq" id="WP_196272771.1">
    <property type="nucleotide sequence ID" value="NZ_JADQDO010000008.1"/>
</dbReference>
<comment type="caution">
    <text evidence="1">The sequence shown here is derived from an EMBL/GenBank/DDBJ whole genome shotgun (WGS) entry which is preliminary data.</text>
</comment>
<name>A0A931FP98_9HYPH</name>
<keyword evidence="2" id="KW-1185">Reference proteome</keyword>
<protein>
    <submittedName>
        <fullName evidence="1">Uncharacterized protein</fullName>
    </submittedName>
</protein>
<evidence type="ECO:0000313" key="1">
    <source>
        <dbReference type="EMBL" id="MBF9234784.1"/>
    </source>
</evidence>
<reference evidence="1" key="1">
    <citation type="submission" date="2020-11" db="EMBL/GenBank/DDBJ databases">
        <authorList>
            <person name="Kim M.K."/>
        </authorList>
    </citation>
    <scope>NUCLEOTIDE SEQUENCE</scope>
    <source>
        <strain evidence="1">BT350</strain>
    </source>
</reference>
<dbReference type="Proteomes" id="UP000599312">
    <property type="component" value="Unassembled WGS sequence"/>
</dbReference>
<gene>
    <name evidence="1" type="ORF">I2H38_15520</name>
</gene>
<dbReference type="AlphaFoldDB" id="A0A931FP98"/>
<proteinExistence type="predicted"/>
<dbReference type="EMBL" id="JADQDO010000008">
    <property type="protein sequence ID" value="MBF9234784.1"/>
    <property type="molecule type" value="Genomic_DNA"/>
</dbReference>
<organism evidence="1 2">
    <name type="scientific">Microvirga alba</name>
    <dbReference type="NCBI Taxonomy" id="2791025"/>
    <lineage>
        <taxon>Bacteria</taxon>
        <taxon>Pseudomonadati</taxon>
        <taxon>Pseudomonadota</taxon>
        <taxon>Alphaproteobacteria</taxon>
        <taxon>Hyphomicrobiales</taxon>
        <taxon>Methylobacteriaceae</taxon>
        <taxon>Microvirga</taxon>
    </lineage>
</organism>
<evidence type="ECO:0000313" key="2">
    <source>
        <dbReference type="Proteomes" id="UP000599312"/>
    </source>
</evidence>
<sequence length="185" mass="20683">MSETDPEFLALKEHAARFYALIGYCVTHYQSLEDTLPDLFAVALGAEQKKALAVFSAVRGLEDKFAIISAALLDATKEQKHEWASLRVRIKLASDARNQIAHANPVQIPVIKITRRNEVPSPVGIIGTGGPGRMELRKQTRNGERIWTLDLLREERARIVELSNQLCAFVVRLKKEKASTSYRGS</sequence>
<accession>A0A931FP98</accession>